<sequence>MENLRIGLWRLICQSWFSQMVIHAQEFKKKTSSYVMLGCRMASISMVTVLRRLGYVKCLFECSVLV</sequence>
<proteinExistence type="predicted"/>
<comment type="caution">
    <text evidence="1">The sequence shown here is derived from an EMBL/GenBank/DDBJ whole genome shotgun (WGS) entry which is preliminary data.</text>
</comment>
<protein>
    <submittedName>
        <fullName evidence="1">Uncharacterized protein</fullName>
    </submittedName>
</protein>
<reference evidence="1 2" key="1">
    <citation type="journal article" date="2018" name="Nat. Genet.">
        <title>The Rosa genome provides new insights in the design of modern roses.</title>
        <authorList>
            <person name="Bendahmane M."/>
        </authorList>
    </citation>
    <scope>NUCLEOTIDE SEQUENCE [LARGE SCALE GENOMIC DNA]</scope>
    <source>
        <strain evidence="2">cv. Old Blush</strain>
    </source>
</reference>
<dbReference type="AlphaFoldDB" id="A0A2P6RVP9"/>
<evidence type="ECO:0000313" key="2">
    <source>
        <dbReference type="Proteomes" id="UP000238479"/>
    </source>
</evidence>
<name>A0A2P6RVP9_ROSCH</name>
<evidence type="ECO:0000313" key="1">
    <source>
        <dbReference type="EMBL" id="PRQ50507.1"/>
    </source>
</evidence>
<keyword evidence="2" id="KW-1185">Reference proteome</keyword>
<dbReference type="Gramene" id="PRQ50507">
    <property type="protein sequence ID" value="PRQ50507"/>
    <property type="gene ID" value="RchiOBHm_Chr2g0133981"/>
</dbReference>
<organism evidence="1 2">
    <name type="scientific">Rosa chinensis</name>
    <name type="common">China rose</name>
    <dbReference type="NCBI Taxonomy" id="74649"/>
    <lineage>
        <taxon>Eukaryota</taxon>
        <taxon>Viridiplantae</taxon>
        <taxon>Streptophyta</taxon>
        <taxon>Embryophyta</taxon>
        <taxon>Tracheophyta</taxon>
        <taxon>Spermatophyta</taxon>
        <taxon>Magnoliopsida</taxon>
        <taxon>eudicotyledons</taxon>
        <taxon>Gunneridae</taxon>
        <taxon>Pentapetalae</taxon>
        <taxon>rosids</taxon>
        <taxon>fabids</taxon>
        <taxon>Rosales</taxon>
        <taxon>Rosaceae</taxon>
        <taxon>Rosoideae</taxon>
        <taxon>Rosoideae incertae sedis</taxon>
        <taxon>Rosa</taxon>
    </lineage>
</organism>
<gene>
    <name evidence="1" type="ORF">RchiOBHm_Chr2g0133981</name>
</gene>
<dbReference type="EMBL" id="PDCK01000040">
    <property type="protein sequence ID" value="PRQ50507.1"/>
    <property type="molecule type" value="Genomic_DNA"/>
</dbReference>
<accession>A0A2P6RVP9</accession>
<dbReference type="Proteomes" id="UP000238479">
    <property type="component" value="Chromosome 2"/>
</dbReference>